<dbReference type="Pfam" id="PF13306">
    <property type="entry name" value="LRR_5"/>
    <property type="match status" value="1"/>
</dbReference>
<dbReference type="InterPro" id="IPR032675">
    <property type="entry name" value="LRR_dom_sf"/>
</dbReference>
<comment type="caution">
    <text evidence="1">The sequence shown here is derived from an EMBL/GenBank/DDBJ whole genome shotgun (WGS) entry which is preliminary data.</text>
</comment>
<dbReference type="InterPro" id="IPR053139">
    <property type="entry name" value="Surface_bspA-like"/>
</dbReference>
<dbReference type="PANTHER" id="PTHR45661:SF3">
    <property type="entry name" value="IG-LIKE DOMAIN-CONTAINING PROTEIN"/>
    <property type="match status" value="1"/>
</dbReference>
<dbReference type="InterPro" id="IPR026906">
    <property type="entry name" value="LRR_5"/>
</dbReference>
<evidence type="ECO:0000313" key="2">
    <source>
        <dbReference type="Proteomes" id="UP001054902"/>
    </source>
</evidence>
<keyword evidence="2" id="KW-1185">Reference proteome</keyword>
<dbReference type="PANTHER" id="PTHR45661">
    <property type="entry name" value="SURFACE ANTIGEN"/>
    <property type="match status" value="1"/>
</dbReference>
<evidence type="ECO:0000313" key="1">
    <source>
        <dbReference type="EMBL" id="GFH50054.1"/>
    </source>
</evidence>
<protein>
    <recommendedName>
        <fullName evidence="3">Leucine-rich repeat domain-containing protein</fullName>
    </recommendedName>
</protein>
<dbReference type="EMBL" id="BLLK01000038">
    <property type="protein sequence ID" value="GFH50054.1"/>
    <property type="molecule type" value="Genomic_DNA"/>
</dbReference>
<reference evidence="1 2" key="1">
    <citation type="journal article" date="2021" name="Sci. Rep.">
        <title>The genome of the diatom Chaetoceros tenuissimus carries an ancient integrated fragment of an extant virus.</title>
        <authorList>
            <person name="Hongo Y."/>
            <person name="Kimura K."/>
            <person name="Takaki Y."/>
            <person name="Yoshida Y."/>
            <person name="Baba S."/>
            <person name="Kobayashi G."/>
            <person name="Nagasaki K."/>
            <person name="Hano T."/>
            <person name="Tomaru Y."/>
        </authorList>
    </citation>
    <scope>NUCLEOTIDE SEQUENCE [LARGE SCALE GENOMIC DNA]</scope>
    <source>
        <strain evidence="1 2">NIES-3715</strain>
    </source>
</reference>
<dbReference type="SUPFAM" id="SSF52058">
    <property type="entry name" value="L domain-like"/>
    <property type="match status" value="1"/>
</dbReference>
<proteinExistence type="predicted"/>
<dbReference type="AlphaFoldDB" id="A0AAD3CSU8"/>
<evidence type="ECO:0008006" key="3">
    <source>
        <dbReference type="Google" id="ProtNLM"/>
    </source>
</evidence>
<gene>
    <name evidence="1" type="ORF">CTEN210_06530</name>
</gene>
<dbReference type="Gene3D" id="3.80.10.10">
    <property type="entry name" value="Ribonuclease Inhibitor"/>
    <property type="match status" value="1"/>
</dbReference>
<organism evidence="1 2">
    <name type="scientific">Chaetoceros tenuissimus</name>
    <dbReference type="NCBI Taxonomy" id="426638"/>
    <lineage>
        <taxon>Eukaryota</taxon>
        <taxon>Sar</taxon>
        <taxon>Stramenopiles</taxon>
        <taxon>Ochrophyta</taxon>
        <taxon>Bacillariophyta</taxon>
        <taxon>Coscinodiscophyceae</taxon>
        <taxon>Chaetocerotophycidae</taxon>
        <taxon>Chaetocerotales</taxon>
        <taxon>Chaetocerotaceae</taxon>
        <taxon>Chaetoceros</taxon>
    </lineage>
</organism>
<sequence length="269" mass="31310">MRVQTEEWRRFIPGSRMYKDKKTFFYNGEILLDGENDEFLIYDWEERQTWEVVIVLPGVEVIPPDTFQFCRNVKTVIMADSVRRIERSAFGYCKILEFVKLSRTVEFIGDSAFWYCESLSSIFIPPLCSQIDRDAFRGCKELIILSVPRQTQLGECVIGRTKLLRASPYGIPLHDGLYDNITNSNVNFWIKNIHGNDDRFALHRACSSFNPIAQVIYEIVKRQGLMSFQRKNRIGITPTQYLEVNPFAEDIDQCSVVKRYVLEMMGEAV</sequence>
<name>A0AAD3CSU8_9STRA</name>
<dbReference type="Proteomes" id="UP001054902">
    <property type="component" value="Unassembled WGS sequence"/>
</dbReference>
<accession>A0AAD3CSU8</accession>